<evidence type="ECO:0000256" key="1">
    <source>
        <dbReference type="SAM" id="MobiDB-lite"/>
    </source>
</evidence>
<protein>
    <submittedName>
        <fullName evidence="3">Uncharacterized protein</fullName>
    </submittedName>
</protein>
<dbReference type="InterPro" id="IPR021381">
    <property type="entry name" value="DUF3011"/>
</dbReference>
<gene>
    <name evidence="3" type="ORF">KP79_PYT11660</name>
</gene>
<keyword evidence="2" id="KW-0472">Membrane</keyword>
<organism evidence="3 4">
    <name type="scientific">Mizuhopecten yessoensis</name>
    <name type="common">Japanese scallop</name>
    <name type="synonym">Patinopecten yessoensis</name>
    <dbReference type="NCBI Taxonomy" id="6573"/>
    <lineage>
        <taxon>Eukaryota</taxon>
        <taxon>Metazoa</taxon>
        <taxon>Spiralia</taxon>
        <taxon>Lophotrochozoa</taxon>
        <taxon>Mollusca</taxon>
        <taxon>Bivalvia</taxon>
        <taxon>Autobranchia</taxon>
        <taxon>Pteriomorphia</taxon>
        <taxon>Pectinida</taxon>
        <taxon>Pectinoidea</taxon>
        <taxon>Pectinidae</taxon>
        <taxon>Mizuhopecten</taxon>
    </lineage>
</organism>
<dbReference type="Pfam" id="PF11218">
    <property type="entry name" value="DUF3011"/>
    <property type="match status" value="1"/>
</dbReference>
<feature type="region of interest" description="Disordered" evidence="1">
    <location>
        <begin position="166"/>
        <end position="197"/>
    </location>
</feature>
<keyword evidence="4" id="KW-1185">Reference proteome</keyword>
<proteinExistence type="predicted"/>
<dbReference type="Proteomes" id="UP000242188">
    <property type="component" value="Unassembled WGS sequence"/>
</dbReference>
<comment type="caution">
    <text evidence="3">The sequence shown here is derived from an EMBL/GenBank/DDBJ whole genome shotgun (WGS) entry which is preliminary data.</text>
</comment>
<keyword evidence="2" id="KW-0812">Transmembrane</keyword>
<name>A0A210R4B3_MIZYE</name>
<evidence type="ECO:0000313" key="3">
    <source>
        <dbReference type="EMBL" id="OWF55880.1"/>
    </source>
</evidence>
<sequence length="270" mass="29626">MASIPTCPRDNDERLTCGQHASATCMSLHYGLHQDCVMADGWLTCLDVTMTDSNMKVCNENYGVHNNSVWVQDGCEASFEACYVTDVSGSRLRQRTLECRNLDDTYKMCEVEGAKLVKDVELKYELPSHGTCSKGISYGIFNNSMWIHSGCNGIFDIKYYEAKSTSPHGGTLAPPPTPVPSTTPAPTPAPTPKHTTPYVKYPFDPETPRPPYQPTPIPGLSSTTHGTGATPFQGRDNLVPITVAVFMGIFVALLLILFAVLWICRRNTVV</sequence>
<feature type="transmembrane region" description="Helical" evidence="2">
    <location>
        <begin position="238"/>
        <end position="264"/>
    </location>
</feature>
<dbReference type="EMBL" id="NEDP02000459">
    <property type="protein sequence ID" value="OWF55880.1"/>
    <property type="molecule type" value="Genomic_DNA"/>
</dbReference>
<keyword evidence="2" id="KW-1133">Transmembrane helix</keyword>
<dbReference type="AlphaFoldDB" id="A0A210R4B3"/>
<dbReference type="OrthoDB" id="6123540at2759"/>
<accession>A0A210R4B3</accession>
<reference evidence="3 4" key="1">
    <citation type="journal article" date="2017" name="Nat. Ecol. Evol.">
        <title>Scallop genome provides insights into evolution of bilaterian karyotype and development.</title>
        <authorList>
            <person name="Wang S."/>
            <person name="Zhang J."/>
            <person name="Jiao W."/>
            <person name="Li J."/>
            <person name="Xun X."/>
            <person name="Sun Y."/>
            <person name="Guo X."/>
            <person name="Huan P."/>
            <person name="Dong B."/>
            <person name="Zhang L."/>
            <person name="Hu X."/>
            <person name="Sun X."/>
            <person name="Wang J."/>
            <person name="Zhao C."/>
            <person name="Wang Y."/>
            <person name="Wang D."/>
            <person name="Huang X."/>
            <person name="Wang R."/>
            <person name="Lv J."/>
            <person name="Li Y."/>
            <person name="Zhang Z."/>
            <person name="Liu B."/>
            <person name="Lu W."/>
            <person name="Hui Y."/>
            <person name="Liang J."/>
            <person name="Zhou Z."/>
            <person name="Hou R."/>
            <person name="Li X."/>
            <person name="Liu Y."/>
            <person name="Li H."/>
            <person name="Ning X."/>
            <person name="Lin Y."/>
            <person name="Zhao L."/>
            <person name="Xing Q."/>
            <person name="Dou J."/>
            <person name="Li Y."/>
            <person name="Mao J."/>
            <person name="Guo H."/>
            <person name="Dou H."/>
            <person name="Li T."/>
            <person name="Mu C."/>
            <person name="Jiang W."/>
            <person name="Fu Q."/>
            <person name="Fu X."/>
            <person name="Miao Y."/>
            <person name="Liu J."/>
            <person name="Yu Q."/>
            <person name="Li R."/>
            <person name="Liao H."/>
            <person name="Li X."/>
            <person name="Kong Y."/>
            <person name="Jiang Z."/>
            <person name="Chourrout D."/>
            <person name="Li R."/>
            <person name="Bao Z."/>
        </authorList>
    </citation>
    <scope>NUCLEOTIDE SEQUENCE [LARGE SCALE GENOMIC DNA]</scope>
    <source>
        <strain evidence="3 4">PY_sf001</strain>
    </source>
</reference>
<evidence type="ECO:0000313" key="4">
    <source>
        <dbReference type="Proteomes" id="UP000242188"/>
    </source>
</evidence>
<feature type="compositionally biased region" description="Pro residues" evidence="1">
    <location>
        <begin position="173"/>
        <end position="191"/>
    </location>
</feature>
<evidence type="ECO:0000256" key="2">
    <source>
        <dbReference type="SAM" id="Phobius"/>
    </source>
</evidence>